<dbReference type="InterPro" id="IPR019481">
    <property type="entry name" value="TFIIIC_triple_barrel"/>
</dbReference>
<evidence type="ECO:0000313" key="2">
    <source>
        <dbReference type="EMBL" id="PBK82141.1"/>
    </source>
</evidence>
<protein>
    <recommendedName>
        <fullName evidence="1">Transcription factor TFIIIC triple barrel domain-containing protein</fullName>
    </recommendedName>
</protein>
<dbReference type="InParanoid" id="A0A2H3CGE7"/>
<dbReference type="Pfam" id="PF10419">
    <property type="entry name" value="TFIIIC_sub6"/>
    <property type="match status" value="1"/>
</dbReference>
<dbReference type="Gene3D" id="2.60.40.4370">
    <property type="match status" value="1"/>
</dbReference>
<sequence length="99" mass="10771">MPYLARGLSLTAMSLCSGYHQVNQFGPDNDYEEESIFYITLELGNVEPSLIPSCDSYYLVGLDTSTPFIELAGTVLKGRHETLLGTELLFSGACVLVAC</sequence>
<evidence type="ECO:0000259" key="1">
    <source>
        <dbReference type="Pfam" id="PF10419"/>
    </source>
</evidence>
<accession>A0A2H3CGE7</accession>
<dbReference type="EMBL" id="KZ293721">
    <property type="protein sequence ID" value="PBK82141.1"/>
    <property type="molecule type" value="Genomic_DNA"/>
</dbReference>
<dbReference type="AlphaFoldDB" id="A0A2H3CGE7"/>
<name>A0A2H3CGE7_ARMGA</name>
<feature type="domain" description="Transcription factor TFIIIC triple barrel" evidence="1">
    <location>
        <begin position="32"/>
        <end position="91"/>
    </location>
</feature>
<proteinExistence type="predicted"/>
<reference evidence="3" key="1">
    <citation type="journal article" date="2017" name="Nat. Ecol. Evol.">
        <title>Genome expansion and lineage-specific genetic innovations in the forest pathogenic fungi Armillaria.</title>
        <authorList>
            <person name="Sipos G."/>
            <person name="Prasanna A.N."/>
            <person name="Walter M.C."/>
            <person name="O'Connor E."/>
            <person name="Balint B."/>
            <person name="Krizsan K."/>
            <person name="Kiss B."/>
            <person name="Hess J."/>
            <person name="Varga T."/>
            <person name="Slot J."/>
            <person name="Riley R."/>
            <person name="Boka B."/>
            <person name="Rigling D."/>
            <person name="Barry K."/>
            <person name="Lee J."/>
            <person name="Mihaltcheva S."/>
            <person name="LaButti K."/>
            <person name="Lipzen A."/>
            <person name="Waldron R."/>
            <person name="Moloney N.M."/>
            <person name="Sperisen C."/>
            <person name="Kredics L."/>
            <person name="Vagvoelgyi C."/>
            <person name="Patrignani A."/>
            <person name="Fitzpatrick D."/>
            <person name="Nagy I."/>
            <person name="Doyle S."/>
            <person name="Anderson J.B."/>
            <person name="Grigoriev I.V."/>
            <person name="Gueldener U."/>
            <person name="Muensterkoetter M."/>
            <person name="Nagy L.G."/>
        </authorList>
    </citation>
    <scope>NUCLEOTIDE SEQUENCE [LARGE SCALE GENOMIC DNA]</scope>
    <source>
        <strain evidence="3">Ar21-2</strain>
    </source>
</reference>
<evidence type="ECO:0000313" key="3">
    <source>
        <dbReference type="Proteomes" id="UP000217790"/>
    </source>
</evidence>
<keyword evidence="3" id="KW-1185">Reference proteome</keyword>
<dbReference type="STRING" id="47427.A0A2H3CGE7"/>
<dbReference type="OrthoDB" id="1877767at2759"/>
<gene>
    <name evidence="2" type="ORF">ARMGADRAFT_947113</name>
</gene>
<dbReference type="Proteomes" id="UP000217790">
    <property type="component" value="Unassembled WGS sequence"/>
</dbReference>
<organism evidence="2 3">
    <name type="scientific">Armillaria gallica</name>
    <name type="common">Bulbous honey fungus</name>
    <name type="synonym">Armillaria bulbosa</name>
    <dbReference type="NCBI Taxonomy" id="47427"/>
    <lineage>
        <taxon>Eukaryota</taxon>
        <taxon>Fungi</taxon>
        <taxon>Dikarya</taxon>
        <taxon>Basidiomycota</taxon>
        <taxon>Agaricomycotina</taxon>
        <taxon>Agaricomycetes</taxon>
        <taxon>Agaricomycetidae</taxon>
        <taxon>Agaricales</taxon>
        <taxon>Marasmiineae</taxon>
        <taxon>Physalacriaceae</taxon>
        <taxon>Armillaria</taxon>
    </lineage>
</organism>